<sequence length="241" mass="26893">MRALLYLLLATLCGPALAGQFAVSPIRIEFAARDRSQAITVSNTADTPLRIALDLRRWTQNAQGEDDYRSVADELLFFPRQFVVPPGQKQVIRLGRKQAADGRELAYRLYINEQPDLAAAEAEGQVAMVVSFGVPVFLRPQQPAPRLESSGLRIEQGSLVFSLKNAGNTTQRLNRLLIGTQGAEIRQFDHWYLHPGAGREYRLPLPADACRDDLPQRIRLETDQQVLDQTFLIPASACQGR</sequence>
<dbReference type="GO" id="GO:0071555">
    <property type="term" value="P:cell wall organization"/>
    <property type="evidence" value="ECO:0007669"/>
    <property type="project" value="InterPro"/>
</dbReference>
<comment type="caution">
    <text evidence="3">The sequence shown here is derived from an EMBL/GenBank/DDBJ whole genome shotgun (WGS) entry which is preliminary data.</text>
</comment>
<dbReference type="PANTHER" id="PTHR30251">
    <property type="entry name" value="PILUS ASSEMBLY CHAPERONE"/>
    <property type="match status" value="1"/>
</dbReference>
<protein>
    <submittedName>
        <fullName evidence="3">Molecular chaperone</fullName>
    </submittedName>
</protein>
<proteinExistence type="predicted"/>
<feature type="signal peptide" evidence="1">
    <location>
        <begin position="1"/>
        <end position="18"/>
    </location>
</feature>
<evidence type="ECO:0000256" key="1">
    <source>
        <dbReference type="SAM" id="SignalP"/>
    </source>
</evidence>
<evidence type="ECO:0000313" key="4">
    <source>
        <dbReference type="Proteomes" id="UP000604481"/>
    </source>
</evidence>
<dbReference type="Pfam" id="PF00345">
    <property type="entry name" value="PapD_N"/>
    <property type="match status" value="1"/>
</dbReference>
<dbReference type="Proteomes" id="UP000604481">
    <property type="component" value="Unassembled WGS sequence"/>
</dbReference>
<feature type="domain" description="Pili assembly chaperone N-terminal" evidence="2">
    <location>
        <begin position="21"/>
        <end position="142"/>
    </location>
</feature>
<dbReference type="InterPro" id="IPR016147">
    <property type="entry name" value="Pili_assmbl_chaperone_N"/>
</dbReference>
<evidence type="ECO:0000259" key="2">
    <source>
        <dbReference type="Pfam" id="PF00345"/>
    </source>
</evidence>
<dbReference type="InterPro" id="IPR013783">
    <property type="entry name" value="Ig-like_fold"/>
</dbReference>
<keyword evidence="4" id="KW-1185">Reference proteome</keyword>
<dbReference type="RefSeq" id="WP_194114666.1">
    <property type="nucleotide sequence ID" value="NZ_JADFUA010000001.1"/>
</dbReference>
<name>A0A8J7K154_9NEIS</name>
<dbReference type="PANTHER" id="PTHR30251:SF4">
    <property type="entry name" value="SLR1668 PROTEIN"/>
    <property type="match status" value="1"/>
</dbReference>
<dbReference type="GO" id="GO:0030288">
    <property type="term" value="C:outer membrane-bounded periplasmic space"/>
    <property type="evidence" value="ECO:0007669"/>
    <property type="project" value="InterPro"/>
</dbReference>
<feature type="chain" id="PRO_5035287958" evidence="1">
    <location>
        <begin position="19"/>
        <end position="241"/>
    </location>
</feature>
<dbReference type="InterPro" id="IPR050643">
    <property type="entry name" value="Periplasmic_pilus_chap"/>
</dbReference>
<keyword evidence="1" id="KW-0732">Signal</keyword>
<dbReference type="InterPro" id="IPR008962">
    <property type="entry name" value="PapD-like_sf"/>
</dbReference>
<accession>A0A8J7K154</accession>
<reference evidence="3 4" key="1">
    <citation type="submission" date="2020-10" db="EMBL/GenBank/DDBJ databases">
        <title>The genome sequence of Chitinilyticum litopenaei 4Y14.</title>
        <authorList>
            <person name="Liu Y."/>
        </authorList>
    </citation>
    <scope>NUCLEOTIDE SEQUENCE [LARGE SCALE GENOMIC DNA]</scope>
    <source>
        <strain evidence="3 4">4Y14</strain>
    </source>
</reference>
<gene>
    <name evidence="3" type="ORF">INR99_02285</name>
</gene>
<evidence type="ECO:0000313" key="3">
    <source>
        <dbReference type="EMBL" id="MBE9608167.1"/>
    </source>
</evidence>
<dbReference type="EMBL" id="JADFUA010000001">
    <property type="protein sequence ID" value="MBE9608167.1"/>
    <property type="molecule type" value="Genomic_DNA"/>
</dbReference>
<dbReference type="Gene3D" id="2.60.40.10">
    <property type="entry name" value="Immunoglobulins"/>
    <property type="match status" value="1"/>
</dbReference>
<organism evidence="3 4">
    <name type="scientific">Chitinilyticum piscinae</name>
    <dbReference type="NCBI Taxonomy" id="2866724"/>
    <lineage>
        <taxon>Bacteria</taxon>
        <taxon>Pseudomonadati</taxon>
        <taxon>Pseudomonadota</taxon>
        <taxon>Betaproteobacteria</taxon>
        <taxon>Neisseriales</taxon>
        <taxon>Chitinibacteraceae</taxon>
        <taxon>Chitinilyticum</taxon>
    </lineage>
</organism>
<dbReference type="SUPFAM" id="SSF49354">
    <property type="entry name" value="PapD-like"/>
    <property type="match status" value="1"/>
</dbReference>
<dbReference type="AlphaFoldDB" id="A0A8J7K154"/>